<feature type="transmembrane region" description="Helical" evidence="1">
    <location>
        <begin position="383"/>
        <end position="405"/>
    </location>
</feature>
<protein>
    <recommendedName>
        <fullName evidence="4">Cache domain-containing protein</fullName>
    </recommendedName>
</protein>
<sequence>MCLGFKHIWTEITNVSKKWSMRRQMLVCYLMVMILVLSLVICLVLLNMSILREQILLEVEKTLSEEASDSMMAIIRGGGAYLYSTFSEVTIMGSFIREMLVNMIRDENSFSLDYLEYHTYEEIPESSLYTEAIYGVNSVSFNFSTFMNFSDIYDKDLLKKVSRFDNFWWVIYDLTNSTAIRYLIYFEQANFILAFPGLKFPDGYNPQTELWYTTFIENNKSSTATNAYEDKLGNGSYIFSLAEPLYHSDGSLIGIFVADINIQSISQEMSILNYIGYGEIALVYQNGDILKANAPGWWSNEHTNMNNISDNEFWSDVLDNPESIHYMIDDNQIHRVATYPISSETLNATSDWYYILMMFIKEQDIMQYKEDSKTEIENTGTTLILITIFTSVAIIIIIVVLIFFLSQSIRKPLQGIIDFTDKINANATEKDLATIKELENLKEGEDQIAKLVQAYKSLAGSLINRKEDHIPHPMHSSEYKEFYPNELYRTNILDLEDLIGKLKDQ</sequence>
<gene>
    <name evidence="2" type="ORF">BSTOLATCC_MIC9476</name>
</gene>
<name>A0AAU9IE41_9CILI</name>
<proteinExistence type="predicted"/>
<feature type="transmembrane region" description="Helical" evidence="1">
    <location>
        <begin position="26"/>
        <end position="46"/>
    </location>
</feature>
<keyword evidence="3" id="KW-1185">Reference proteome</keyword>
<dbReference type="AlphaFoldDB" id="A0AAU9IE41"/>
<dbReference type="Gene3D" id="6.10.340.10">
    <property type="match status" value="1"/>
</dbReference>
<keyword evidence="1" id="KW-0812">Transmembrane</keyword>
<evidence type="ECO:0000313" key="2">
    <source>
        <dbReference type="EMBL" id="CAG9313669.1"/>
    </source>
</evidence>
<evidence type="ECO:0008006" key="4">
    <source>
        <dbReference type="Google" id="ProtNLM"/>
    </source>
</evidence>
<reference evidence="2" key="1">
    <citation type="submission" date="2021-09" db="EMBL/GenBank/DDBJ databases">
        <authorList>
            <consortium name="AG Swart"/>
            <person name="Singh M."/>
            <person name="Singh A."/>
            <person name="Seah K."/>
            <person name="Emmerich C."/>
        </authorList>
    </citation>
    <scope>NUCLEOTIDE SEQUENCE</scope>
    <source>
        <strain evidence="2">ATCC30299</strain>
    </source>
</reference>
<dbReference type="EMBL" id="CAJZBQ010000011">
    <property type="protein sequence ID" value="CAG9313669.1"/>
    <property type="molecule type" value="Genomic_DNA"/>
</dbReference>
<dbReference type="Gene3D" id="3.30.450.20">
    <property type="entry name" value="PAS domain"/>
    <property type="match status" value="2"/>
</dbReference>
<keyword evidence="1" id="KW-1133">Transmembrane helix</keyword>
<dbReference type="Proteomes" id="UP001162131">
    <property type="component" value="Unassembled WGS sequence"/>
</dbReference>
<evidence type="ECO:0000313" key="3">
    <source>
        <dbReference type="Proteomes" id="UP001162131"/>
    </source>
</evidence>
<evidence type="ECO:0000256" key="1">
    <source>
        <dbReference type="SAM" id="Phobius"/>
    </source>
</evidence>
<keyword evidence="1" id="KW-0472">Membrane</keyword>
<organism evidence="2 3">
    <name type="scientific">Blepharisma stoltei</name>
    <dbReference type="NCBI Taxonomy" id="1481888"/>
    <lineage>
        <taxon>Eukaryota</taxon>
        <taxon>Sar</taxon>
        <taxon>Alveolata</taxon>
        <taxon>Ciliophora</taxon>
        <taxon>Postciliodesmatophora</taxon>
        <taxon>Heterotrichea</taxon>
        <taxon>Heterotrichida</taxon>
        <taxon>Blepharismidae</taxon>
        <taxon>Blepharisma</taxon>
    </lineage>
</organism>
<accession>A0AAU9IE41</accession>
<comment type="caution">
    <text evidence="2">The sequence shown here is derived from an EMBL/GenBank/DDBJ whole genome shotgun (WGS) entry which is preliminary data.</text>
</comment>